<feature type="transmembrane region" description="Helical" evidence="9">
    <location>
        <begin position="201"/>
        <end position="219"/>
    </location>
</feature>
<evidence type="ECO:0000256" key="7">
    <source>
        <dbReference type="ARBA" id="ARBA00023136"/>
    </source>
</evidence>
<evidence type="ECO:0000313" key="10">
    <source>
        <dbReference type="EMBL" id="EDQ87181.1"/>
    </source>
</evidence>
<dbReference type="InParanoid" id="A9V5V9"/>
<feature type="transmembrane region" description="Helical" evidence="9">
    <location>
        <begin position="48"/>
        <end position="70"/>
    </location>
</feature>
<evidence type="ECO:0000256" key="5">
    <source>
        <dbReference type="ARBA" id="ARBA00022692"/>
    </source>
</evidence>
<dbReference type="PANTHER" id="PTHR16189">
    <property type="entry name" value="TRANSMEMBRANE PROTEIN 104-RELATED"/>
    <property type="match status" value="1"/>
</dbReference>
<keyword evidence="11" id="KW-1185">Reference proteome</keyword>
<protein>
    <recommendedName>
        <fullName evidence="12">Amino acid transporter transmembrane domain-containing protein</fullName>
    </recommendedName>
</protein>
<evidence type="ECO:0000313" key="11">
    <source>
        <dbReference type="Proteomes" id="UP000001357"/>
    </source>
</evidence>
<feature type="transmembrane region" description="Helical" evidence="9">
    <location>
        <begin position="267"/>
        <end position="288"/>
    </location>
</feature>
<evidence type="ECO:0000256" key="6">
    <source>
        <dbReference type="ARBA" id="ARBA00022989"/>
    </source>
</evidence>
<dbReference type="GO" id="GO:0003333">
    <property type="term" value="P:amino acid transmembrane transport"/>
    <property type="evidence" value="ECO:0007669"/>
    <property type="project" value="InterPro"/>
</dbReference>
<dbReference type="InterPro" id="IPR018227">
    <property type="entry name" value="Amino_acid_transport_2"/>
</dbReference>
<feature type="transmembrane region" description="Helical" evidence="9">
    <location>
        <begin position="365"/>
        <end position="383"/>
    </location>
</feature>
<organism evidence="10 11">
    <name type="scientific">Monosiga brevicollis</name>
    <name type="common">Choanoflagellate</name>
    <dbReference type="NCBI Taxonomy" id="81824"/>
    <lineage>
        <taxon>Eukaryota</taxon>
        <taxon>Choanoflagellata</taxon>
        <taxon>Craspedida</taxon>
        <taxon>Salpingoecidae</taxon>
        <taxon>Monosiga</taxon>
    </lineage>
</organism>
<evidence type="ECO:0008006" key="12">
    <source>
        <dbReference type="Google" id="ProtNLM"/>
    </source>
</evidence>
<dbReference type="KEGG" id="mbr:MONBRDRAFT_27639"/>
<feature type="region of interest" description="Disordered" evidence="8">
    <location>
        <begin position="90"/>
        <end position="151"/>
    </location>
</feature>
<dbReference type="PANTHER" id="PTHR16189:SF6">
    <property type="entry name" value="AMINO ACID TRANSPORTER TRANSMEMBRANE DOMAIN-CONTAINING PROTEIN"/>
    <property type="match status" value="1"/>
</dbReference>
<keyword evidence="5 9" id="KW-0812">Transmembrane</keyword>
<feature type="transmembrane region" description="Helical" evidence="9">
    <location>
        <begin position="300"/>
        <end position="321"/>
    </location>
</feature>
<dbReference type="OMA" id="AWSKAFC"/>
<evidence type="ECO:0000256" key="1">
    <source>
        <dbReference type="ARBA" id="ARBA00004429"/>
    </source>
</evidence>
<keyword evidence="6 9" id="KW-1133">Transmembrane helix</keyword>
<feature type="compositionally biased region" description="Basic and acidic residues" evidence="8">
    <location>
        <begin position="133"/>
        <end position="147"/>
    </location>
</feature>
<evidence type="ECO:0000256" key="3">
    <source>
        <dbReference type="ARBA" id="ARBA00022475"/>
    </source>
</evidence>
<dbReference type="AlphaFoldDB" id="A9V5V9"/>
<feature type="transmembrane region" description="Helical" evidence="9">
    <location>
        <begin position="17"/>
        <end position="36"/>
    </location>
</feature>
<dbReference type="GO" id="GO:0005886">
    <property type="term" value="C:plasma membrane"/>
    <property type="evidence" value="ECO:0007669"/>
    <property type="project" value="UniProtKB-SubCell"/>
</dbReference>
<name>A9V5V9_MONBE</name>
<reference evidence="10" key="1">
    <citation type="journal article" date="2008" name="Nature">
        <title>The genome of the choanoflagellate Monosiga brevicollis and the origin of metazoans.</title>
        <authorList>
            <consortium name="JGI Sequencing"/>
            <person name="King N."/>
            <person name="Westbrook M.J."/>
            <person name="Young S.L."/>
            <person name="Kuo A."/>
            <person name="Abedin M."/>
            <person name="Chapman J."/>
            <person name="Fairclough S."/>
            <person name="Hellsten U."/>
            <person name="Isogai Y."/>
            <person name="Letunic I."/>
            <person name="Marr M."/>
            <person name="Pincus D."/>
            <person name="Putnam N."/>
            <person name="Rokas A."/>
            <person name="Wright K.J."/>
            <person name="Zuzow R."/>
            <person name="Dirks W."/>
            <person name="Good M."/>
            <person name="Goodstein D."/>
            <person name="Lemons D."/>
            <person name="Li W."/>
            <person name="Lyons J.B."/>
            <person name="Morris A."/>
            <person name="Nichols S."/>
            <person name="Richter D.J."/>
            <person name="Salamov A."/>
            <person name="Bork P."/>
            <person name="Lim W.A."/>
            <person name="Manning G."/>
            <person name="Miller W.T."/>
            <person name="McGinnis W."/>
            <person name="Shapiro H."/>
            <person name="Tjian R."/>
            <person name="Grigoriev I.V."/>
            <person name="Rokhsar D."/>
        </authorList>
    </citation>
    <scope>NUCLEOTIDE SEQUENCE [LARGE SCALE GENOMIC DNA]</scope>
    <source>
        <strain evidence="10">MX1</strain>
    </source>
</reference>
<keyword evidence="2" id="KW-0813">Transport</keyword>
<dbReference type="GeneID" id="5893324"/>
<keyword evidence="4" id="KW-0997">Cell inner membrane</keyword>
<dbReference type="EMBL" id="CH991561">
    <property type="protein sequence ID" value="EDQ87181.1"/>
    <property type="molecule type" value="Genomic_DNA"/>
</dbReference>
<dbReference type="RefSeq" id="XP_001748124.1">
    <property type="nucleotide sequence ID" value="XM_001748072.1"/>
</dbReference>
<evidence type="ECO:0000256" key="4">
    <source>
        <dbReference type="ARBA" id="ARBA00022519"/>
    </source>
</evidence>
<proteinExistence type="predicted"/>
<feature type="transmembrane region" description="Helical" evidence="9">
    <location>
        <begin position="226"/>
        <end position="247"/>
    </location>
</feature>
<dbReference type="eggNOG" id="ENOG502RZCA">
    <property type="taxonomic scope" value="Eukaryota"/>
</dbReference>
<gene>
    <name evidence="10" type="ORF">MONBRDRAFT_27639</name>
</gene>
<evidence type="ECO:0000256" key="9">
    <source>
        <dbReference type="SAM" id="Phobius"/>
    </source>
</evidence>
<evidence type="ECO:0000256" key="2">
    <source>
        <dbReference type="ARBA" id="ARBA00022448"/>
    </source>
</evidence>
<feature type="transmembrane region" description="Helical" evidence="9">
    <location>
        <begin position="169"/>
        <end position="189"/>
    </location>
</feature>
<keyword evidence="7 9" id="KW-0472">Membrane</keyword>
<dbReference type="Pfam" id="PF03222">
    <property type="entry name" value="Trp_Tyr_perm"/>
    <property type="match status" value="1"/>
</dbReference>
<comment type="subcellular location">
    <subcellularLocation>
        <location evidence="1">Cell inner membrane</location>
        <topology evidence="1">Multi-pass membrane protein</topology>
    </subcellularLocation>
</comment>
<accession>A9V5V9</accession>
<evidence type="ECO:0000256" key="8">
    <source>
        <dbReference type="SAM" id="MobiDB-lite"/>
    </source>
</evidence>
<dbReference type="Proteomes" id="UP000001357">
    <property type="component" value="Unassembled WGS sequence"/>
</dbReference>
<sequence length="384" mass="41278">MAGAGDEAGGGMSAMQMLYCFFVSIATILGTGILALPVKLYETGFKPFMLTFTLTLVVQTATVFLMAEVLQRASLILQQRRSHDRDTKKLLPAAQGHQVAPAASASDDDEDNEGSASAAARRHKGTQNEDQADDIRVEVRDRSHPDDQPGAPSLHALATIYLDGLGARIFTGSAIVHFLSILVSYALAWSKAFCSMVNCQPTAVIAPFVIFFSTGIIIFNRQLQPLITALTFFKCVMLIVMVAVVGYVGSQTSTAPTADWAATGTPFLIGTLALGGVVNVMPVLYDGIPKSRLALNQFQWSVAAGVVACWVMNVLWAFFILQIVPQAGTGPCHQQSPGGNITLTCANDNDEISTQPIVDIMQRSYHHLLWLAQLVASFILLSIT</sequence>
<keyword evidence="3" id="KW-1003">Cell membrane</keyword>